<dbReference type="GeneID" id="32091634"/>
<accession>A0ABY8HPX6</accession>
<geneLocation type="plasmid" evidence="1 2">
    <name>unnamedA</name>
</geneLocation>
<dbReference type="InterPro" id="IPR018632">
    <property type="entry name" value="AAA-associated_dom_C"/>
</dbReference>
<gene>
    <name evidence="1" type="ORF">P4B07_23465</name>
</gene>
<dbReference type="Pfam" id="PF09821">
    <property type="entry name" value="AAA_assoc_C"/>
    <property type="match status" value="1"/>
</dbReference>
<dbReference type="RefSeq" id="WP_234798806.1">
    <property type="nucleotide sequence ID" value="NZ_CP015881.1"/>
</dbReference>
<reference evidence="1 2" key="1">
    <citation type="submission" date="2023-03" db="EMBL/GenBank/DDBJ databases">
        <title>Comparative genome and transcriptome analysis combination mining strategies for increasing vitamin B12 production of Ensifer adhaerens strain.</title>
        <authorList>
            <person name="Yongheng L."/>
        </authorList>
    </citation>
    <scope>NUCLEOTIDE SEQUENCE [LARGE SCALE GENOMIC DNA]</scope>
    <source>
        <strain evidence="1 2">Casida A-T305</strain>
        <plasmid evidence="1 2">unnamedA</plasmid>
    </source>
</reference>
<dbReference type="EMBL" id="CP121309">
    <property type="protein sequence ID" value="WFP94175.1"/>
    <property type="molecule type" value="Genomic_DNA"/>
</dbReference>
<dbReference type="Proteomes" id="UP001214094">
    <property type="component" value="Plasmid unnamedA"/>
</dbReference>
<keyword evidence="1" id="KW-0614">Plasmid</keyword>
<name>A0ABY8HPX6_ENSAD</name>
<protein>
    <submittedName>
        <fullName evidence="1">AAA-associated domain-containing protein</fullName>
    </submittedName>
</protein>
<proteinExistence type="predicted"/>
<keyword evidence="2" id="KW-1185">Reference proteome</keyword>
<evidence type="ECO:0000313" key="1">
    <source>
        <dbReference type="EMBL" id="WFP94175.1"/>
    </source>
</evidence>
<evidence type="ECO:0000313" key="2">
    <source>
        <dbReference type="Proteomes" id="UP001214094"/>
    </source>
</evidence>
<sequence>MPLCNCLALSEASGHLLRDVGLRCAAEVDNRKRLFAEHLLAYVPLSTLIRRALDDRPSHHAPFTRFSGELENYMS</sequence>
<organism evidence="1 2">
    <name type="scientific">Ensifer adhaerens</name>
    <name type="common">Sinorhizobium morelense</name>
    <dbReference type="NCBI Taxonomy" id="106592"/>
    <lineage>
        <taxon>Bacteria</taxon>
        <taxon>Pseudomonadati</taxon>
        <taxon>Pseudomonadota</taxon>
        <taxon>Alphaproteobacteria</taxon>
        <taxon>Hyphomicrobiales</taxon>
        <taxon>Rhizobiaceae</taxon>
        <taxon>Sinorhizobium/Ensifer group</taxon>
        <taxon>Ensifer</taxon>
    </lineage>
</organism>